<sequence>MLTSSTIQEAEATIQDDEDDYKAGEWVLVQYEGKYYPGEVMGKEGDSYCVNVMIPAGKNWRWPQNHFQILYEKENIVKKLGLPLVVNSRNHFCFDVTISVLKPVLDMY</sequence>
<name>A0AAV6TY72_9ARAC</name>
<dbReference type="Proteomes" id="UP000827092">
    <property type="component" value="Unassembled WGS sequence"/>
</dbReference>
<comment type="caution">
    <text evidence="1">The sequence shown here is derived from an EMBL/GenBank/DDBJ whole genome shotgun (WGS) entry which is preliminary data.</text>
</comment>
<keyword evidence="2" id="KW-1185">Reference proteome</keyword>
<evidence type="ECO:0000313" key="1">
    <source>
        <dbReference type="EMBL" id="KAG8176759.1"/>
    </source>
</evidence>
<dbReference type="AlphaFoldDB" id="A0AAV6TY72"/>
<proteinExistence type="predicted"/>
<dbReference type="EMBL" id="JAFNEN010000849">
    <property type="protein sequence ID" value="KAG8176759.1"/>
    <property type="molecule type" value="Genomic_DNA"/>
</dbReference>
<accession>A0AAV6TY72</accession>
<gene>
    <name evidence="1" type="ORF">JTE90_003390</name>
</gene>
<reference evidence="1 2" key="1">
    <citation type="journal article" date="2022" name="Nat. Ecol. Evol.">
        <title>A masculinizing supergene underlies an exaggerated male reproductive morph in a spider.</title>
        <authorList>
            <person name="Hendrickx F."/>
            <person name="De Corte Z."/>
            <person name="Sonet G."/>
            <person name="Van Belleghem S.M."/>
            <person name="Kostlbacher S."/>
            <person name="Vangestel C."/>
        </authorList>
    </citation>
    <scope>NUCLEOTIDE SEQUENCE [LARGE SCALE GENOMIC DNA]</scope>
    <source>
        <strain evidence="1">W744_W776</strain>
    </source>
</reference>
<organism evidence="1 2">
    <name type="scientific">Oedothorax gibbosus</name>
    <dbReference type="NCBI Taxonomy" id="931172"/>
    <lineage>
        <taxon>Eukaryota</taxon>
        <taxon>Metazoa</taxon>
        <taxon>Ecdysozoa</taxon>
        <taxon>Arthropoda</taxon>
        <taxon>Chelicerata</taxon>
        <taxon>Arachnida</taxon>
        <taxon>Araneae</taxon>
        <taxon>Araneomorphae</taxon>
        <taxon>Entelegynae</taxon>
        <taxon>Araneoidea</taxon>
        <taxon>Linyphiidae</taxon>
        <taxon>Erigoninae</taxon>
        <taxon>Oedothorax</taxon>
    </lineage>
</organism>
<protein>
    <submittedName>
        <fullName evidence="1">Uncharacterized protein</fullName>
    </submittedName>
</protein>
<evidence type="ECO:0000313" key="2">
    <source>
        <dbReference type="Proteomes" id="UP000827092"/>
    </source>
</evidence>